<reference evidence="1" key="1">
    <citation type="journal article" date="2021" name="bioRxiv">
        <title>Whole Genome Assembly and Annotation of Northern Wild Rice, Zizania palustris L., Supports a Whole Genome Duplication in the Zizania Genus.</title>
        <authorList>
            <person name="Haas M."/>
            <person name="Kono T."/>
            <person name="Macchietto M."/>
            <person name="Millas R."/>
            <person name="McGilp L."/>
            <person name="Shao M."/>
            <person name="Duquette J."/>
            <person name="Hirsch C.N."/>
            <person name="Kimball J."/>
        </authorList>
    </citation>
    <scope>NUCLEOTIDE SEQUENCE</scope>
    <source>
        <tissue evidence="1">Fresh leaf tissue</tissue>
    </source>
</reference>
<comment type="caution">
    <text evidence="1">The sequence shown here is derived from an EMBL/GenBank/DDBJ whole genome shotgun (WGS) entry which is preliminary data.</text>
</comment>
<proteinExistence type="predicted"/>
<keyword evidence="2" id="KW-1185">Reference proteome</keyword>
<evidence type="ECO:0000313" key="2">
    <source>
        <dbReference type="Proteomes" id="UP000729402"/>
    </source>
</evidence>
<sequence>MCQCVTVATTSRLKFMDPKEEPEKEVGMEVEGNFTAMEEGKVKEEVIDINNTIADYYFDSYSHFGTCA</sequence>
<accession>A0A8J5WMU3</accession>
<evidence type="ECO:0000313" key="1">
    <source>
        <dbReference type="EMBL" id="KAG8091446.1"/>
    </source>
</evidence>
<dbReference type="EMBL" id="JAAALK010000080">
    <property type="protein sequence ID" value="KAG8091446.1"/>
    <property type="molecule type" value="Genomic_DNA"/>
</dbReference>
<dbReference type="AlphaFoldDB" id="A0A8J5WMU3"/>
<name>A0A8J5WMU3_ZIZPA</name>
<gene>
    <name evidence="1" type="ORF">GUJ93_ZPchr0012g19778</name>
</gene>
<dbReference type="Proteomes" id="UP000729402">
    <property type="component" value="Unassembled WGS sequence"/>
</dbReference>
<organism evidence="1 2">
    <name type="scientific">Zizania palustris</name>
    <name type="common">Northern wild rice</name>
    <dbReference type="NCBI Taxonomy" id="103762"/>
    <lineage>
        <taxon>Eukaryota</taxon>
        <taxon>Viridiplantae</taxon>
        <taxon>Streptophyta</taxon>
        <taxon>Embryophyta</taxon>
        <taxon>Tracheophyta</taxon>
        <taxon>Spermatophyta</taxon>
        <taxon>Magnoliopsida</taxon>
        <taxon>Liliopsida</taxon>
        <taxon>Poales</taxon>
        <taxon>Poaceae</taxon>
        <taxon>BOP clade</taxon>
        <taxon>Oryzoideae</taxon>
        <taxon>Oryzeae</taxon>
        <taxon>Zizaniinae</taxon>
        <taxon>Zizania</taxon>
    </lineage>
</organism>
<reference evidence="1" key="2">
    <citation type="submission" date="2021-02" db="EMBL/GenBank/DDBJ databases">
        <authorList>
            <person name="Kimball J.A."/>
            <person name="Haas M.W."/>
            <person name="Macchietto M."/>
            <person name="Kono T."/>
            <person name="Duquette J."/>
            <person name="Shao M."/>
        </authorList>
    </citation>
    <scope>NUCLEOTIDE SEQUENCE</scope>
    <source>
        <tissue evidence="1">Fresh leaf tissue</tissue>
    </source>
</reference>
<protein>
    <submittedName>
        <fullName evidence="1">Uncharacterized protein</fullName>
    </submittedName>
</protein>